<dbReference type="Pfam" id="PF07589">
    <property type="entry name" value="PEP-CTERM"/>
    <property type="match status" value="1"/>
</dbReference>
<evidence type="ECO:0000259" key="1">
    <source>
        <dbReference type="Pfam" id="PF07589"/>
    </source>
</evidence>
<accession>A0A3B1DB14</accession>
<protein>
    <recommendedName>
        <fullName evidence="1">Ice-binding protein C-terminal domain-containing protein</fullName>
    </recommendedName>
</protein>
<dbReference type="NCBIfam" id="TIGR02595">
    <property type="entry name" value="PEP_CTERM"/>
    <property type="match status" value="1"/>
</dbReference>
<evidence type="ECO:0000313" key="2">
    <source>
        <dbReference type="EMBL" id="VAX33168.1"/>
    </source>
</evidence>
<gene>
    <name evidence="2" type="ORF">MNBD_NITROSPIRAE01-1530</name>
</gene>
<reference evidence="2" key="1">
    <citation type="submission" date="2018-06" db="EMBL/GenBank/DDBJ databases">
        <authorList>
            <person name="Zhirakovskaya E."/>
        </authorList>
    </citation>
    <scope>NUCLEOTIDE SEQUENCE</scope>
</reference>
<feature type="domain" description="Ice-binding protein C-terminal" evidence="1">
    <location>
        <begin position="165"/>
        <end position="188"/>
    </location>
</feature>
<dbReference type="EMBL" id="UOGF01000102">
    <property type="protein sequence ID" value="VAX33168.1"/>
    <property type="molecule type" value="Genomic_DNA"/>
</dbReference>
<sequence>MKKITLLAVMLLAVVFSAVPAKAHIVGIGWSFNGNGSLTFDALQWHGGQNPTVPGVPISSNGALIFDGVSYNFTTVTNNTGSMSGLDGALTNPAYSTFDAGTGVLTATRPNVNDWLTVTIPSSAVSPGAHTLTALGCGSGWCLTHWTLSGGIQTIGIVVPPTGAPVPEPGTIVLMGSGLFGLAIWGRKKSIAAKS</sequence>
<organism evidence="2">
    <name type="scientific">hydrothermal vent metagenome</name>
    <dbReference type="NCBI Taxonomy" id="652676"/>
    <lineage>
        <taxon>unclassified sequences</taxon>
        <taxon>metagenomes</taxon>
        <taxon>ecological metagenomes</taxon>
    </lineage>
</organism>
<dbReference type="InterPro" id="IPR013424">
    <property type="entry name" value="Ice-binding_C"/>
</dbReference>
<proteinExistence type="predicted"/>
<name>A0A3B1DB14_9ZZZZ</name>
<dbReference type="AlphaFoldDB" id="A0A3B1DB14"/>